<name>A0A4Q5LVG6_9BACT</name>
<organism evidence="2 3">
    <name type="scientific">Emticicia agri</name>
    <dbReference type="NCBI Taxonomy" id="2492393"/>
    <lineage>
        <taxon>Bacteria</taxon>
        <taxon>Pseudomonadati</taxon>
        <taxon>Bacteroidota</taxon>
        <taxon>Cytophagia</taxon>
        <taxon>Cytophagales</taxon>
        <taxon>Leadbetterellaceae</taxon>
        <taxon>Emticicia</taxon>
    </lineage>
</organism>
<dbReference type="Proteomes" id="UP000293162">
    <property type="component" value="Unassembled WGS sequence"/>
</dbReference>
<evidence type="ECO:0000313" key="2">
    <source>
        <dbReference type="EMBL" id="RYU93545.1"/>
    </source>
</evidence>
<accession>A0A4Q5LVG6</accession>
<evidence type="ECO:0000256" key="1">
    <source>
        <dbReference type="SAM" id="SignalP"/>
    </source>
</evidence>
<dbReference type="PROSITE" id="PS51257">
    <property type="entry name" value="PROKAR_LIPOPROTEIN"/>
    <property type="match status" value="1"/>
</dbReference>
<gene>
    <name evidence="2" type="ORF">EWM59_21415</name>
</gene>
<sequence>MKRTSIIVPLSLALFSVLMSCEETEETPKPTPVVNVKAHAGTDQDVLPTQVATLDGSASTGNETKTFAWSIVSKPSNSKLTLAQPTAVKPTFTPDIVGYYEFELTVTQGSEKSQDRVRFKVEYKEPVTIDKPINEKTHLVDRFIDHMKPDYLVTKDISVNAELSVAPGVTMAFDRDKALSIEEKGLIDAVGLSENRIRFTGIQLQKGYWAGIKLYSPSAANKMAFVNIEYGAGKIAFTNTKAGLAMFGNKKAQISLTDCLFATNDGYGLYVQTGAVLKDFKRNSFERQSQAGILIDAINATFLDADSKFTGANERDLVEVSSSIIKEGTNVSWPAFKDQTKYRLLGNLEIETGWTLKPGITVEVERDVMISVNRNGYLSAQGTTDKKVVITGVRRNEVYWKGIIIYSVSNQNVIQNAEISGGGSVVIVSGRRANVVAYGKGAKLTIKNTRLTYSGGYGILYTSDADVNSDAATTNTFASNNAANVAKF</sequence>
<dbReference type="EMBL" id="SEWF01000042">
    <property type="protein sequence ID" value="RYU93545.1"/>
    <property type="molecule type" value="Genomic_DNA"/>
</dbReference>
<reference evidence="2 3" key="1">
    <citation type="submission" date="2019-02" db="EMBL/GenBank/DDBJ databases">
        <title>Bacterial novel species Emticicia sp. 17J42-9 isolated from soil.</title>
        <authorList>
            <person name="Jung H.-Y."/>
        </authorList>
    </citation>
    <scope>NUCLEOTIDE SEQUENCE [LARGE SCALE GENOMIC DNA]</scope>
    <source>
        <strain evidence="2 3">17J42-9</strain>
    </source>
</reference>
<dbReference type="AlphaFoldDB" id="A0A4Q5LVG6"/>
<feature type="signal peptide" evidence="1">
    <location>
        <begin position="1"/>
        <end position="20"/>
    </location>
</feature>
<dbReference type="RefSeq" id="WP_130023303.1">
    <property type="nucleotide sequence ID" value="NZ_SEWF01000042.1"/>
</dbReference>
<dbReference type="OrthoDB" id="1466733at2"/>
<evidence type="ECO:0000313" key="3">
    <source>
        <dbReference type="Proteomes" id="UP000293162"/>
    </source>
</evidence>
<dbReference type="Gene3D" id="2.60.40.10">
    <property type="entry name" value="Immunoglobulins"/>
    <property type="match status" value="1"/>
</dbReference>
<keyword evidence="3" id="KW-1185">Reference proteome</keyword>
<dbReference type="Pfam" id="PF22352">
    <property type="entry name" value="K319L-like_PKD"/>
    <property type="match status" value="1"/>
</dbReference>
<feature type="chain" id="PRO_5020215533" evidence="1">
    <location>
        <begin position="21"/>
        <end position="488"/>
    </location>
</feature>
<dbReference type="InterPro" id="IPR013783">
    <property type="entry name" value="Ig-like_fold"/>
</dbReference>
<protein>
    <submittedName>
        <fullName evidence="2">Right-handed parallel beta-helix repeat-containing protein</fullName>
    </submittedName>
</protein>
<keyword evidence="1" id="KW-0732">Signal</keyword>
<comment type="caution">
    <text evidence="2">The sequence shown here is derived from an EMBL/GenBank/DDBJ whole genome shotgun (WGS) entry which is preliminary data.</text>
</comment>
<proteinExistence type="predicted"/>